<reference evidence="1" key="1">
    <citation type="submission" date="2018-05" db="EMBL/GenBank/DDBJ databases">
        <authorList>
            <person name="Lanie J.A."/>
            <person name="Ng W.-L."/>
            <person name="Kazmierczak K.M."/>
            <person name="Andrzejewski T.M."/>
            <person name="Davidsen T.M."/>
            <person name="Wayne K.J."/>
            <person name="Tettelin H."/>
            <person name="Glass J.I."/>
            <person name="Rusch D."/>
            <person name="Podicherti R."/>
            <person name="Tsui H.-C.T."/>
            <person name="Winkler M.E."/>
        </authorList>
    </citation>
    <scope>NUCLEOTIDE SEQUENCE</scope>
</reference>
<organism evidence="1">
    <name type="scientific">marine metagenome</name>
    <dbReference type="NCBI Taxonomy" id="408172"/>
    <lineage>
        <taxon>unclassified sequences</taxon>
        <taxon>metagenomes</taxon>
        <taxon>ecological metagenomes</taxon>
    </lineage>
</organism>
<dbReference type="AlphaFoldDB" id="A0A381UWC8"/>
<sequence length="144" mass="15999">MLALDHLGCDFTTRQDARHQVSVENRTNILERYVDGIVGNRFPGLLAGYALYTDIAPGIVDQNIDLSKAFFNRIGVVLNDVRISEVTVDGEDVGTGLVSDLLRDGIQRFSFVERARRCRCRAVNRNVCTKSGEMGGNRPTNPTR</sequence>
<evidence type="ECO:0000313" key="1">
    <source>
        <dbReference type="EMBL" id="SVA31253.1"/>
    </source>
</evidence>
<accession>A0A381UWC8</accession>
<gene>
    <name evidence="1" type="ORF">METZ01_LOCUS84107</name>
</gene>
<protein>
    <submittedName>
        <fullName evidence="1">Uncharacterized protein</fullName>
    </submittedName>
</protein>
<dbReference type="EMBL" id="UINC01007070">
    <property type="protein sequence ID" value="SVA31253.1"/>
    <property type="molecule type" value="Genomic_DNA"/>
</dbReference>
<proteinExistence type="predicted"/>
<name>A0A381UWC8_9ZZZZ</name>